<evidence type="ECO:0000256" key="5">
    <source>
        <dbReference type="ARBA" id="ARBA00022475"/>
    </source>
</evidence>
<dbReference type="Pfam" id="PF01554">
    <property type="entry name" value="MatE"/>
    <property type="match status" value="2"/>
</dbReference>
<evidence type="ECO:0000256" key="10">
    <source>
        <dbReference type="SAM" id="Phobius"/>
    </source>
</evidence>
<dbReference type="EMBL" id="VSSQ01000209">
    <property type="protein sequence ID" value="MPL85655.1"/>
    <property type="molecule type" value="Genomic_DNA"/>
</dbReference>
<dbReference type="GO" id="GO:0046677">
    <property type="term" value="P:response to antibiotic"/>
    <property type="evidence" value="ECO:0007669"/>
    <property type="project" value="UniProtKB-KW"/>
</dbReference>
<sequence>MGTPAAVGMLVNALYNIVDTIFVGHGVGPLAIAALSIVFPIQMIVSSVAQATGVGTASIVSRRLGEKRHGEAARAVGTAYATVILVNTILVGLLFAFMRPILSFFGASEEIMPLAMEYLGIVGAGFFFFALSMCASTLVRSEGNTKASMKGMLLGAGLNTILDPIFIFGFGLGVRGAAIATVISQVASVLYLASLYARKKTVVPLVASEFRIRPKILGQSFLLGTPAFIQSAGMSLLMLLVNTSLGRYGGDSAITTFGMIHRLNMIVIMPVLGIVQGFQPIAGYNYGAQRYDRVKASLKTTILTAVGLATIGYAFMMFFPRLGMGFFTSDGALVASSARVLRIMVMFVPLAAVQITGATYFQAIGKATESMVLGLSRQFFILIPLILLFPPLFGLDGIWMAYPLADLISSAITTSLLIREVRRLGKV</sequence>
<dbReference type="InterPro" id="IPR002528">
    <property type="entry name" value="MATE_fam"/>
</dbReference>
<feature type="transmembrane region" description="Helical" evidence="10">
    <location>
        <begin position="151"/>
        <end position="171"/>
    </location>
</feature>
<comment type="subcellular location">
    <subcellularLocation>
        <location evidence="1">Cell membrane</location>
        <topology evidence="1">Multi-pass membrane protein</topology>
    </subcellularLocation>
</comment>
<feature type="transmembrane region" description="Helical" evidence="10">
    <location>
        <begin position="118"/>
        <end position="139"/>
    </location>
</feature>
<keyword evidence="8 10" id="KW-0472">Membrane</keyword>
<proteinExistence type="inferred from homology"/>
<keyword evidence="9" id="KW-0046">Antibiotic resistance</keyword>
<feature type="transmembrane region" description="Helical" evidence="10">
    <location>
        <begin position="216"/>
        <end position="241"/>
    </location>
</feature>
<dbReference type="InterPro" id="IPR048279">
    <property type="entry name" value="MdtK-like"/>
</dbReference>
<dbReference type="PANTHER" id="PTHR43823:SF3">
    <property type="entry name" value="MULTIDRUG EXPORT PROTEIN MEPA"/>
    <property type="match status" value="1"/>
</dbReference>
<evidence type="ECO:0000256" key="7">
    <source>
        <dbReference type="ARBA" id="ARBA00022989"/>
    </source>
</evidence>
<keyword evidence="5" id="KW-1003">Cell membrane</keyword>
<dbReference type="PANTHER" id="PTHR43823">
    <property type="entry name" value="SPORULATION PROTEIN YKVU"/>
    <property type="match status" value="1"/>
</dbReference>
<gene>
    <name evidence="11" type="primary">mepA_16</name>
    <name evidence="11" type="ORF">SDC9_31627</name>
</gene>
<organism evidence="11">
    <name type="scientific">bioreactor metagenome</name>
    <dbReference type="NCBI Taxonomy" id="1076179"/>
    <lineage>
        <taxon>unclassified sequences</taxon>
        <taxon>metagenomes</taxon>
        <taxon>ecological metagenomes</taxon>
    </lineage>
</organism>
<dbReference type="GO" id="GO:0015297">
    <property type="term" value="F:antiporter activity"/>
    <property type="evidence" value="ECO:0007669"/>
    <property type="project" value="InterPro"/>
</dbReference>
<reference evidence="11" key="1">
    <citation type="submission" date="2019-08" db="EMBL/GenBank/DDBJ databases">
        <authorList>
            <person name="Kucharzyk K."/>
            <person name="Murdoch R.W."/>
            <person name="Higgins S."/>
            <person name="Loffler F."/>
        </authorList>
    </citation>
    <scope>NUCLEOTIDE SEQUENCE</scope>
</reference>
<dbReference type="NCBIfam" id="TIGR00797">
    <property type="entry name" value="matE"/>
    <property type="match status" value="1"/>
</dbReference>
<dbReference type="PIRSF" id="PIRSF006603">
    <property type="entry name" value="DinF"/>
    <property type="match status" value="1"/>
</dbReference>
<evidence type="ECO:0000256" key="8">
    <source>
        <dbReference type="ARBA" id="ARBA00023136"/>
    </source>
</evidence>
<dbReference type="GO" id="GO:0042910">
    <property type="term" value="F:xenobiotic transmembrane transporter activity"/>
    <property type="evidence" value="ECO:0007669"/>
    <property type="project" value="InterPro"/>
</dbReference>
<comment type="caution">
    <text evidence="11">The sequence shown here is derived from an EMBL/GenBank/DDBJ whole genome shotgun (WGS) entry which is preliminary data.</text>
</comment>
<dbReference type="GO" id="GO:0005886">
    <property type="term" value="C:plasma membrane"/>
    <property type="evidence" value="ECO:0007669"/>
    <property type="project" value="UniProtKB-SubCell"/>
</dbReference>
<keyword evidence="7 10" id="KW-1133">Transmembrane helix</keyword>
<feature type="transmembrane region" description="Helical" evidence="10">
    <location>
        <begin position="340"/>
        <end position="361"/>
    </location>
</feature>
<dbReference type="CDD" id="cd13143">
    <property type="entry name" value="MATE_MepA_like"/>
    <property type="match status" value="1"/>
</dbReference>
<evidence type="ECO:0000256" key="2">
    <source>
        <dbReference type="ARBA" id="ARBA00008417"/>
    </source>
</evidence>
<comment type="similarity">
    <text evidence="2">Belongs to the multi antimicrobial extrusion (MATE) (TC 2.A.66.1) family. MepA subfamily.</text>
</comment>
<keyword evidence="6 10" id="KW-0812">Transmembrane</keyword>
<dbReference type="InterPro" id="IPR045070">
    <property type="entry name" value="MATE_MepA-like"/>
</dbReference>
<evidence type="ECO:0000256" key="3">
    <source>
        <dbReference type="ARBA" id="ARBA00022106"/>
    </source>
</evidence>
<accession>A0A644V3N8</accession>
<feature type="transmembrane region" description="Helical" evidence="10">
    <location>
        <begin position="177"/>
        <end position="196"/>
    </location>
</feature>
<feature type="transmembrane region" description="Helical" evidence="10">
    <location>
        <begin position="296"/>
        <end position="320"/>
    </location>
</feature>
<evidence type="ECO:0000256" key="4">
    <source>
        <dbReference type="ARBA" id="ARBA00022448"/>
    </source>
</evidence>
<keyword evidence="4" id="KW-0813">Transport</keyword>
<protein>
    <recommendedName>
        <fullName evidence="3">Multidrug export protein MepA</fullName>
    </recommendedName>
</protein>
<evidence type="ECO:0000256" key="1">
    <source>
        <dbReference type="ARBA" id="ARBA00004651"/>
    </source>
</evidence>
<dbReference type="AlphaFoldDB" id="A0A644V3N8"/>
<feature type="transmembrane region" description="Helical" evidence="10">
    <location>
        <begin position="373"/>
        <end position="393"/>
    </location>
</feature>
<evidence type="ECO:0000313" key="11">
    <source>
        <dbReference type="EMBL" id="MPL85655.1"/>
    </source>
</evidence>
<feature type="transmembrane region" description="Helical" evidence="10">
    <location>
        <begin position="75"/>
        <end position="98"/>
    </location>
</feature>
<name>A0A644V3N8_9ZZZZ</name>
<dbReference type="InterPro" id="IPR051327">
    <property type="entry name" value="MATE_MepA_subfamily"/>
</dbReference>
<evidence type="ECO:0000256" key="9">
    <source>
        <dbReference type="ARBA" id="ARBA00023251"/>
    </source>
</evidence>
<evidence type="ECO:0000256" key="6">
    <source>
        <dbReference type="ARBA" id="ARBA00022692"/>
    </source>
</evidence>